<name>E8T2T3_THEA1</name>
<dbReference type="AlphaFoldDB" id="E8T2T3"/>
<accession>E8T2T3</accession>
<protein>
    <submittedName>
        <fullName evidence="1">Uncharacterized protein</fullName>
    </submittedName>
</protein>
<proteinExistence type="predicted"/>
<evidence type="ECO:0000313" key="1">
    <source>
        <dbReference type="EMBL" id="ADU96008.1"/>
    </source>
</evidence>
<evidence type="ECO:0000313" key="2">
    <source>
        <dbReference type="Proteomes" id="UP000006362"/>
    </source>
</evidence>
<gene>
    <name evidence="1" type="ordered locus">Theam_0034</name>
</gene>
<sequence length="132" mass="15488">MNFPLVQLLPAKEQELKAFRLAVEKFCETFTKHLMETQRYTGELEVVSLLSNLKEKASFTAEVEKLEGKTPALKLKISFPEEKLEYETEPIVVPSSFEGPQLLWEELLRSIRGFIDFLLENLWEFYPEKCRE</sequence>
<reference evidence="1" key="1">
    <citation type="submission" date="2011-01" db="EMBL/GenBank/DDBJ databases">
        <title>Complete sequence of chromosome of Thermovibrio ammonificans HB-1.</title>
        <authorList>
            <consortium name="US DOE Joint Genome Institute"/>
            <person name="Lucas S."/>
            <person name="Copeland A."/>
            <person name="Lapidus A."/>
            <person name="Cheng J.-F."/>
            <person name="Goodwin L."/>
            <person name="Pitluck S."/>
            <person name="Davenport K."/>
            <person name="Detter J.C."/>
            <person name="Han C."/>
            <person name="Tapia R."/>
            <person name="Land M."/>
            <person name="Hauser L."/>
            <person name="Kyrpides N."/>
            <person name="Ivanova N."/>
            <person name="Ovchinnikova G."/>
            <person name="Vetriani C."/>
            <person name="Woyke T."/>
        </authorList>
    </citation>
    <scope>NUCLEOTIDE SEQUENCE [LARGE SCALE GENOMIC DNA]</scope>
    <source>
        <strain evidence="1">HB-1</strain>
    </source>
</reference>
<dbReference type="KEGG" id="tam:Theam_0034"/>
<dbReference type="HOGENOM" id="CLU_1916081_0_0_0"/>
<dbReference type="RefSeq" id="WP_013536794.1">
    <property type="nucleotide sequence ID" value="NC_014926.1"/>
</dbReference>
<dbReference type="Proteomes" id="UP000006362">
    <property type="component" value="Chromosome"/>
</dbReference>
<dbReference type="EMBL" id="CP002444">
    <property type="protein sequence ID" value="ADU96008.1"/>
    <property type="molecule type" value="Genomic_DNA"/>
</dbReference>
<dbReference type="STRING" id="648996.Theam_0034"/>
<keyword evidence="2" id="KW-1185">Reference proteome</keyword>
<organism evidence="1 2">
    <name type="scientific">Thermovibrio ammonificans (strain DSM 15698 / JCM 12110 / HB-1)</name>
    <dbReference type="NCBI Taxonomy" id="648996"/>
    <lineage>
        <taxon>Bacteria</taxon>
        <taxon>Pseudomonadati</taxon>
        <taxon>Aquificota</taxon>
        <taxon>Aquificia</taxon>
        <taxon>Desulfurobacteriales</taxon>
        <taxon>Desulfurobacteriaceae</taxon>
        <taxon>Thermovibrio</taxon>
    </lineage>
</organism>